<dbReference type="AlphaFoldDB" id="A0A518EUD6"/>
<dbReference type="InterPro" id="IPR010430">
    <property type="entry name" value="DUF1028"/>
</dbReference>
<keyword evidence="3" id="KW-1185">Reference proteome</keyword>
<dbReference type="PANTHER" id="PTHR39328">
    <property type="entry name" value="BLL2871 PROTEIN"/>
    <property type="match status" value="1"/>
</dbReference>
<dbReference type="Pfam" id="PF09134">
    <property type="entry name" value="Invasin_D3"/>
    <property type="match status" value="1"/>
</dbReference>
<evidence type="ECO:0000259" key="1">
    <source>
        <dbReference type="Pfam" id="PF09134"/>
    </source>
</evidence>
<evidence type="ECO:0000313" key="2">
    <source>
        <dbReference type="EMBL" id="QDV07681.1"/>
    </source>
</evidence>
<reference evidence="2 3" key="1">
    <citation type="submission" date="2019-02" db="EMBL/GenBank/DDBJ databases">
        <title>Deep-cultivation of Planctomycetes and their phenomic and genomic characterization uncovers novel biology.</title>
        <authorList>
            <person name="Wiegand S."/>
            <person name="Jogler M."/>
            <person name="Boedeker C."/>
            <person name="Pinto D."/>
            <person name="Vollmers J."/>
            <person name="Rivas-Marin E."/>
            <person name="Kohn T."/>
            <person name="Peeters S.H."/>
            <person name="Heuer A."/>
            <person name="Rast P."/>
            <person name="Oberbeckmann S."/>
            <person name="Bunk B."/>
            <person name="Jeske O."/>
            <person name="Meyerdierks A."/>
            <person name="Storesund J.E."/>
            <person name="Kallscheuer N."/>
            <person name="Luecker S."/>
            <person name="Lage O.M."/>
            <person name="Pohl T."/>
            <person name="Merkel B.J."/>
            <person name="Hornburger P."/>
            <person name="Mueller R.-W."/>
            <person name="Bruemmer F."/>
            <person name="Labrenz M."/>
            <person name="Spormann A.M."/>
            <person name="Op den Camp H."/>
            <person name="Overmann J."/>
            <person name="Amann R."/>
            <person name="Jetten M.S.M."/>
            <person name="Mascher T."/>
            <person name="Medema M.H."/>
            <person name="Devos D.P."/>
            <person name="Kaster A.-K."/>
            <person name="Ovreas L."/>
            <person name="Rohde M."/>
            <person name="Galperin M.Y."/>
            <person name="Jogler C."/>
        </authorList>
    </citation>
    <scope>NUCLEOTIDE SEQUENCE [LARGE SCALE GENOMIC DNA]</scope>
    <source>
        <strain evidence="2 3">Poly30</strain>
    </source>
</reference>
<sequence>MDPWIMSQPNFVRVPRRVAPLGLLRSLRSRAVDSLRSGRAALIAGLSLLLVAPASATWSIVVLNRLTGEVAVATSTCISNYDISTGVPVIRVGYAAGAAQSFVVSNAANRRIIFRNSLRGATPQQLLDYIEATDGGFQRRQFGIVTFTGAPVTHTGTQNGDFANGLTGQFGEYEYAIQGNVLTGNNVILDCEAAFLSTNGDLGERIVAAMEAARDAGGDGRCSCTPSDPEGCGSPPPSFQYASYNAFMAIARPGDLDAPCFGTTGCASGDYYLRLSYVGNNASQEPIAALRDQYSAWRTGLIGVADHVLSEVSVGANRLQADGATRTRVDVRLVDVDGVPLVVGGQALSVTQTEGDAIATFDNFVDHGDGTHSFDMVSTFQTGDGSFAVLVDAGGTARPVQLYPPIQVTSVAPAELLIGRAELSASAALPLPLYVSVGAGSASVPYRILGSLSGTSPGQVLGGVMVPLNPDRFFDFTQVWPGGAPFLGNSGLLDGAGRAEALFAPRAGGFNALVGTQISFSALIGSASATPAASVQITL</sequence>
<dbReference type="InterPro" id="IPR029055">
    <property type="entry name" value="Ntn_hydrolases_N"/>
</dbReference>
<dbReference type="Gene3D" id="3.60.20.10">
    <property type="entry name" value="Glutamine Phosphoribosylpyrophosphate, subunit 1, domain 1"/>
    <property type="match status" value="1"/>
</dbReference>
<proteinExistence type="predicted"/>
<protein>
    <recommendedName>
        <fullName evidence="1">Invasin domain-containing protein</fullName>
    </recommendedName>
</protein>
<dbReference type="InterPro" id="IPR013783">
    <property type="entry name" value="Ig-like_fold"/>
</dbReference>
<name>A0A518EUD6_9BACT</name>
<gene>
    <name evidence="2" type="ORF">Poly30_32100</name>
</gene>
<dbReference type="SUPFAM" id="SSF56235">
    <property type="entry name" value="N-terminal nucleophile aminohydrolases (Ntn hydrolases)"/>
    <property type="match status" value="1"/>
</dbReference>
<dbReference type="PANTHER" id="PTHR39328:SF1">
    <property type="entry name" value="BLL2871 PROTEIN"/>
    <property type="match status" value="1"/>
</dbReference>
<organism evidence="2 3">
    <name type="scientific">Saltatorellus ferox</name>
    <dbReference type="NCBI Taxonomy" id="2528018"/>
    <lineage>
        <taxon>Bacteria</taxon>
        <taxon>Pseudomonadati</taxon>
        <taxon>Planctomycetota</taxon>
        <taxon>Planctomycetia</taxon>
        <taxon>Planctomycetia incertae sedis</taxon>
        <taxon>Saltatorellus</taxon>
    </lineage>
</organism>
<feature type="domain" description="Invasin" evidence="1">
    <location>
        <begin position="308"/>
        <end position="393"/>
    </location>
</feature>
<dbReference type="OrthoDB" id="267743at2"/>
<dbReference type="Pfam" id="PF06267">
    <property type="entry name" value="DUF1028"/>
    <property type="match status" value="1"/>
</dbReference>
<dbReference type="Gene3D" id="2.60.40.10">
    <property type="entry name" value="Immunoglobulins"/>
    <property type="match status" value="1"/>
</dbReference>
<dbReference type="InterPro" id="IPR015217">
    <property type="entry name" value="Invasin_dom_3"/>
</dbReference>
<evidence type="ECO:0000313" key="3">
    <source>
        <dbReference type="Proteomes" id="UP000320390"/>
    </source>
</evidence>
<dbReference type="Proteomes" id="UP000320390">
    <property type="component" value="Chromosome"/>
</dbReference>
<accession>A0A518EUD6</accession>
<dbReference type="EMBL" id="CP036434">
    <property type="protein sequence ID" value="QDV07681.1"/>
    <property type="molecule type" value="Genomic_DNA"/>
</dbReference>